<dbReference type="Pfam" id="PF05193">
    <property type="entry name" value="Peptidase_M16_C"/>
    <property type="match status" value="1"/>
</dbReference>
<reference evidence="3" key="1">
    <citation type="journal article" date="2019" name="Int. J. Syst. Evol. Microbiol.">
        <title>The Global Catalogue of Microorganisms (GCM) 10K type strain sequencing project: providing services to taxonomists for standard genome sequencing and annotation.</title>
        <authorList>
            <consortium name="The Broad Institute Genomics Platform"/>
            <consortium name="The Broad Institute Genome Sequencing Center for Infectious Disease"/>
            <person name="Wu L."/>
            <person name="Ma J."/>
        </authorList>
    </citation>
    <scope>NUCLEOTIDE SEQUENCE [LARGE SCALE GENOMIC DNA]</scope>
    <source>
        <strain evidence="3">JCM 11650</strain>
    </source>
</reference>
<gene>
    <name evidence="2" type="ORF">ACFO3A_11445</name>
</gene>
<evidence type="ECO:0000313" key="3">
    <source>
        <dbReference type="Proteomes" id="UP001595967"/>
    </source>
</evidence>
<dbReference type="InterPro" id="IPR050361">
    <property type="entry name" value="MPP/UQCRC_Complex"/>
</dbReference>
<organism evidence="2 3">
    <name type="scientific">Comamonas nitrativorans</name>
    <dbReference type="NCBI Taxonomy" id="108437"/>
    <lineage>
        <taxon>Bacteria</taxon>
        <taxon>Pseudomonadati</taxon>
        <taxon>Pseudomonadota</taxon>
        <taxon>Betaproteobacteria</taxon>
        <taxon>Burkholderiales</taxon>
        <taxon>Comamonadaceae</taxon>
        <taxon>Comamonas</taxon>
    </lineage>
</organism>
<dbReference type="PANTHER" id="PTHR11851">
    <property type="entry name" value="METALLOPROTEASE"/>
    <property type="match status" value="1"/>
</dbReference>
<feature type="domain" description="Peptidase M16 C-terminal" evidence="1">
    <location>
        <begin position="192"/>
        <end position="368"/>
    </location>
</feature>
<dbReference type="Gene3D" id="3.30.830.10">
    <property type="entry name" value="Metalloenzyme, LuxS/M16 peptidase-like"/>
    <property type="match status" value="2"/>
</dbReference>
<comment type="caution">
    <text evidence="2">The sequence shown here is derived from an EMBL/GenBank/DDBJ whole genome shotgun (WGS) entry which is preliminary data.</text>
</comment>
<dbReference type="InterPro" id="IPR011249">
    <property type="entry name" value="Metalloenz_LuxS/M16"/>
</dbReference>
<proteinExistence type="predicted"/>
<dbReference type="Proteomes" id="UP001595967">
    <property type="component" value="Unassembled WGS sequence"/>
</dbReference>
<dbReference type="RefSeq" id="WP_377726439.1">
    <property type="nucleotide sequence ID" value="NZ_JBHSEW010000009.1"/>
</dbReference>
<keyword evidence="3" id="KW-1185">Reference proteome</keyword>
<name>A0ABV9GZV0_9BURK</name>
<sequence>MVSAIATFYLNSAWAILPIEHWQQPSGAQVWLVTSPGIPMVDVQLQFDGGSRRDPAGQEGLANAVALMAGKGVQAGPGEKALDENALGQAWADLGAGLSAGAGNDGFSYSLRSLTQPDLLAQAATLASRQIAQPLWNAKVWQRERQRWSAALAESDTRPGTVTGKAFAQAVYGGHPYGRFTTAQTLAKVDIPAMQDFHRQTVLPCRAKVSVVGALDKTQADALVTQLLQRLPQPDTCPALPAVGEVPELAQAQDIRIPFAAAQAQIILGQPGIRRSDPDFFALMLGDHILGGGGFTSRLMEEVREKRGLTYGISSSMAPGLHAGAFTIGLKTRPDQAEQALAITRQVLADFVANGPTEAELQAAKDNLIGGFALRLDSNRKLLGNVANIAWNGLPLDYLEHWTDRLQAVTVADVRAALQRHWQPDRLVTVVLGAQTAEKQP</sequence>
<dbReference type="SUPFAM" id="SSF63411">
    <property type="entry name" value="LuxS/MPP-like metallohydrolase"/>
    <property type="match status" value="2"/>
</dbReference>
<evidence type="ECO:0000259" key="1">
    <source>
        <dbReference type="Pfam" id="PF05193"/>
    </source>
</evidence>
<dbReference type="EMBL" id="JBHSEW010000009">
    <property type="protein sequence ID" value="MFC4622827.1"/>
    <property type="molecule type" value="Genomic_DNA"/>
</dbReference>
<dbReference type="PANTHER" id="PTHR11851:SF224">
    <property type="entry name" value="PROCESSING PROTEASE"/>
    <property type="match status" value="1"/>
</dbReference>
<evidence type="ECO:0000313" key="2">
    <source>
        <dbReference type="EMBL" id="MFC4622827.1"/>
    </source>
</evidence>
<protein>
    <submittedName>
        <fullName evidence="2">M16 family metallopeptidase</fullName>
    </submittedName>
</protein>
<dbReference type="InterPro" id="IPR007863">
    <property type="entry name" value="Peptidase_M16_C"/>
</dbReference>
<accession>A0ABV9GZV0</accession>